<accession>A0A9P4I8G0</accession>
<feature type="compositionally biased region" description="Polar residues" evidence="1">
    <location>
        <begin position="198"/>
        <end position="229"/>
    </location>
</feature>
<sequence length="363" mass="39771">MEAAGFVASVAQLAGTGLKLSIALYDYAERVSNAPKRLNDLAKDVKLTSSVLEHLSELLTQVRMMRPGHLQTAKDAITECSATFEEMQAIIEDGVSNFGRFMFPFKESKMQLLSARMASLKSTLQLVLQVLQYALTIAMQDPISSAFSLTGPLAMGTFRALIEERDEARKQYEQLKVEVGSSNGVTAESSKGAAELQRTMSKNAGESDVQSSTAPININDQHSPNSATGRTAKMGFPGEDELKAEEKIVHDEAAQDTSDHLEEGLPNKSRDWKCNFPIADFMLVIISILVPCLGCYCMLRRRRKAEVKSTGMGVGEIPLGSYGMEGHPNRRTELYQLEHYGADTIFELAGTVPNPVELDEPSK</sequence>
<evidence type="ECO:0000256" key="1">
    <source>
        <dbReference type="SAM" id="MobiDB-lite"/>
    </source>
</evidence>
<evidence type="ECO:0000313" key="4">
    <source>
        <dbReference type="Proteomes" id="UP000799772"/>
    </source>
</evidence>
<comment type="caution">
    <text evidence="3">The sequence shown here is derived from an EMBL/GenBank/DDBJ whole genome shotgun (WGS) entry which is preliminary data.</text>
</comment>
<proteinExistence type="predicted"/>
<feature type="region of interest" description="Disordered" evidence="1">
    <location>
        <begin position="183"/>
        <end position="236"/>
    </location>
</feature>
<evidence type="ECO:0008006" key="5">
    <source>
        <dbReference type="Google" id="ProtNLM"/>
    </source>
</evidence>
<dbReference type="EMBL" id="ML978137">
    <property type="protein sequence ID" value="KAF2093676.1"/>
    <property type="molecule type" value="Genomic_DNA"/>
</dbReference>
<evidence type="ECO:0000256" key="2">
    <source>
        <dbReference type="SAM" id="Phobius"/>
    </source>
</evidence>
<feature type="transmembrane region" description="Helical" evidence="2">
    <location>
        <begin position="278"/>
        <end position="299"/>
    </location>
</feature>
<protein>
    <recommendedName>
        <fullName evidence="5">Fungal N-terminal domain-containing protein</fullName>
    </recommendedName>
</protein>
<dbReference type="Proteomes" id="UP000799772">
    <property type="component" value="Unassembled WGS sequence"/>
</dbReference>
<organism evidence="3 4">
    <name type="scientific">Rhizodiscina lignyota</name>
    <dbReference type="NCBI Taxonomy" id="1504668"/>
    <lineage>
        <taxon>Eukaryota</taxon>
        <taxon>Fungi</taxon>
        <taxon>Dikarya</taxon>
        <taxon>Ascomycota</taxon>
        <taxon>Pezizomycotina</taxon>
        <taxon>Dothideomycetes</taxon>
        <taxon>Pleosporomycetidae</taxon>
        <taxon>Aulographales</taxon>
        <taxon>Rhizodiscinaceae</taxon>
        <taxon>Rhizodiscina</taxon>
    </lineage>
</organism>
<dbReference type="GO" id="GO:0006355">
    <property type="term" value="P:regulation of DNA-templated transcription"/>
    <property type="evidence" value="ECO:0007669"/>
    <property type="project" value="InterPro"/>
</dbReference>
<gene>
    <name evidence="3" type="ORF">NA57DRAFT_61381</name>
</gene>
<dbReference type="OrthoDB" id="5431013at2759"/>
<dbReference type="PANTHER" id="PTHR36167:SF4">
    <property type="entry name" value="FUNGAL N-TERMINAL DOMAIN-CONTAINING PROTEIN"/>
    <property type="match status" value="1"/>
</dbReference>
<dbReference type="InterPro" id="IPR039327">
    <property type="entry name" value="CON7-like"/>
</dbReference>
<evidence type="ECO:0000313" key="3">
    <source>
        <dbReference type="EMBL" id="KAF2093676.1"/>
    </source>
</evidence>
<dbReference type="AlphaFoldDB" id="A0A9P4I8G0"/>
<reference evidence="3" key="1">
    <citation type="journal article" date="2020" name="Stud. Mycol.">
        <title>101 Dothideomycetes genomes: a test case for predicting lifestyles and emergence of pathogens.</title>
        <authorList>
            <person name="Haridas S."/>
            <person name="Albert R."/>
            <person name="Binder M."/>
            <person name="Bloem J."/>
            <person name="Labutti K."/>
            <person name="Salamov A."/>
            <person name="Andreopoulos B."/>
            <person name="Baker S."/>
            <person name="Barry K."/>
            <person name="Bills G."/>
            <person name="Bluhm B."/>
            <person name="Cannon C."/>
            <person name="Castanera R."/>
            <person name="Culley D."/>
            <person name="Daum C."/>
            <person name="Ezra D."/>
            <person name="Gonzalez J."/>
            <person name="Henrissat B."/>
            <person name="Kuo A."/>
            <person name="Liang C."/>
            <person name="Lipzen A."/>
            <person name="Lutzoni F."/>
            <person name="Magnuson J."/>
            <person name="Mondo S."/>
            <person name="Nolan M."/>
            <person name="Ohm R."/>
            <person name="Pangilinan J."/>
            <person name="Park H.-J."/>
            <person name="Ramirez L."/>
            <person name="Alfaro M."/>
            <person name="Sun H."/>
            <person name="Tritt A."/>
            <person name="Yoshinaga Y."/>
            <person name="Zwiers L.-H."/>
            <person name="Turgeon B."/>
            <person name="Goodwin S."/>
            <person name="Spatafora J."/>
            <person name="Crous P."/>
            <person name="Grigoriev I."/>
        </authorList>
    </citation>
    <scope>NUCLEOTIDE SEQUENCE</scope>
    <source>
        <strain evidence="3">CBS 133067</strain>
    </source>
</reference>
<keyword evidence="2" id="KW-0472">Membrane</keyword>
<dbReference type="PANTHER" id="PTHR36167">
    <property type="entry name" value="C2H2 FINGER DOMAIN TRANSCRIPTION FACTOR (EUROFUNG)-RELATED"/>
    <property type="match status" value="1"/>
</dbReference>
<name>A0A9P4I8G0_9PEZI</name>
<keyword evidence="4" id="KW-1185">Reference proteome</keyword>
<keyword evidence="2" id="KW-0812">Transmembrane</keyword>
<keyword evidence="2" id="KW-1133">Transmembrane helix</keyword>